<accession>A0A078B6Y7</accession>
<dbReference type="InterPro" id="IPR018306">
    <property type="entry name" value="Phage_T5_Orf172_DNA-bd"/>
</dbReference>
<organism evidence="4 5">
    <name type="scientific">Stylonychia lemnae</name>
    <name type="common">Ciliate</name>
    <dbReference type="NCBI Taxonomy" id="5949"/>
    <lineage>
        <taxon>Eukaryota</taxon>
        <taxon>Sar</taxon>
        <taxon>Alveolata</taxon>
        <taxon>Ciliophora</taxon>
        <taxon>Intramacronucleata</taxon>
        <taxon>Spirotrichea</taxon>
        <taxon>Stichotrichia</taxon>
        <taxon>Sporadotrichida</taxon>
        <taxon>Oxytrichidae</taxon>
        <taxon>Stylonychinae</taxon>
        <taxon>Stylonychia</taxon>
    </lineage>
</organism>
<evidence type="ECO:0000313" key="4">
    <source>
        <dbReference type="EMBL" id="CDW89067.1"/>
    </source>
</evidence>
<reference evidence="4 5" key="1">
    <citation type="submission" date="2014-06" db="EMBL/GenBank/DDBJ databases">
        <authorList>
            <person name="Swart Estienne"/>
        </authorList>
    </citation>
    <scope>NUCLEOTIDE SEQUENCE [LARGE SCALE GENOMIC DNA]</scope>
    <source>
        <strain evidence="4 5">130c</strain>
    </source>
</reference>
<dbReference type="Proteomes" id="UP000039865">
    <property type="component" value="Unassembled WGS sequence"/>
</dbReference>
<feature type="compositionally biased region" description="Basic and acidic residues" evidence="2">
    <location>
        <begin position="103"/>
        <end position="113"/>
    </location>
</feature>
<dbReference type="Pfam" id="PF10544">
    <property type="entry name" value="T5orf172"/>
    <property type="match status" value="1"/>
</dbReference>
<feature type="region of interest" description="Disordered" evidence="2">
    <location>
        <begin position="102"/>
        <end position="128"/>
    </location>
</feature>
<evidence type="ECO:0000259" key="3">
    <source>
        <dbReference type="SMART" id="SM00974"/>
    </source>
</evidence>
<dbReference type="OrthoDB" id="2145983at2759"/>
<feature type="coiled-coil region" evidence="1">
    <location>
        <begin position="1403"/>
        <end position="1430"/>
    </location>
</feature>
<feature type="compositionally biased region" description="Polar residues" evidence="2">
    <location>
        <begin position="114"/>
        <end position="128"/>
    </location>
</feature>
<dbReference type="SMART" id="SM00974">
    <property type="entry name" value="T5orf172"/>
    <property type="match status" value="1"/>
</dbReference>
<protein>
    <recommendedName>
        <fullName evidence="3">Bacteriophage T5 Orf172 DNA-binding domain-containing protein</fullName>
    </recommendedName>
</protein>
<proteinExistence type="predicted"/>
<dbReference type="SUPFAM" id="SSF55874">
    <property type="entry name" value="ATPase domain of HSP90 chaperone/DNA topoisomerase II/histidine kinase"/>
    <property type="match status" value="1"/>
</dbReference>
<name>A0A078B6Y7_STYLE</name>
<gene>
    <name evidence="4" type="primary">Contig16613.g17693</name>
    <name evidence="4" type="ORF">STYLEM_18196</name>
</gene>
<evidence type="ECO:0000313" key="5">
    <source>
        <dbReference type="Proteomes" id="UP000039865"/>
    </source>
</evidence>
<sequence length="1504" mass="177216">MESLTSEQATQRNHQEEIKDFFFEASLKEIASKIIDGISKLNFDFERSSQRWIWELIQNAKDCAIPDKKLSIEIECQKNFLEFRHSGRPFTMRDLVYLTRQTSGKDRERKDHNGFQQQSNSDQNRVSDNCGIQGSSIGKFGTGFLTTHMLSRIITISGLFQCNQSLENNDFQKQLKYFRIVLDRSSDNLSELISQYKKVVQKFQMIQNDDKEYPFVEAQNRENSCDTKFRFKLESADSQRVAQIGLQSLRDHAGQVLIFNPQIQSIKIGEEVYEITQIERLNEYILKVYVQEGLQQVFYLLCEDQGVQILVKYEIEGINKRLPDINLGAKSIFNNFPLIANHDLRLPFYLNSSNFITNEERSGLIVEHDDSAFGNQLLLNLSIEIYASLMDYLIDKQYLDLYNLAYIHISKENQNYGLYMENLIKPMIMMIRTKRIFLDRNSFKVSPSQIIVPAIHNLYESLNQNSLMELYNLIDELKQSNLVEKNQKVIQTILTLNQSLEGVQLLQPSNIYDISQVLQIIQEASTITDIAYSNFSNDKAKTINWLNDVYSYIKRNCTLDRIIAITSHKKIFPNEHGEFHNSQQLYENFDIEDTYVNILQRLGLNLKSKFLHKDINQQCLDFRKLSFCDIEKLIIEVLKGKQTCINGDPSFCLSPNDKNQFDKIQKEFFSLVPDINKLEKMSNENWVDADQQDENKKIQELIKYRKRLINLVQSLRDFKLLSINEICLVENYSEKIFQLIDKNVFKKLNEFLEQQRTVQSLEAVLKGRTSKWIRDYYYLLFDFARSIPVNEDTTLDQYSYLNQEGEFIKYSQVLQIDTTFNEEEQKLSKSKVEKLKKIVILKIQHKLKTVLLDKSLNKIVLQNKRLISFAEFSLEQLSSKVMKYLCMINEIAELKEQNLEIIEIFEDVYDSAKQNLLQDILFQGYEKIRSDLIFYLYSKGKFKDHFNQIVSNKKTVEIVDQIFTLSQVQIEQVNNYIQKLQKCSAHDFKSNDKLNNLMELDTEDKTGERSDSDDERFLQQKNKGAKEFTFGSHSQNYIDAQSIFKPNISKNSLRSNFSKVGVQKDHQNGHYSRSKYACTCRDMRLQEWPNISSAQEYMIQKNLPLQDRQFWEIFFEKIPIQQPIQPGYVYILQQLDEVGTDIYKVGYSEDVNLRMAYLYKNNNKEYELIEKYESKYYKFFEDMIKKRLVRFNNRKDSKENGYTEWYKLPIEQLKNYIKEIAIAIYEVHNDDSLKSIFDQKNQSKVNEEEKYNEKQELSNEQSQSFLDLEANYVEKPLDHQIIENVLSQTNLDLELQDLIQENEEMQEPSQQNQEQQQNQLTQVYNCRSMNENVQIKQEEELVDLSSIDIEFQTLILQQFSQDNRYAQSSILLGKRQRDLTSGYNQVSTQLDQKRSSLNQLGWVNSDKDNNEEAKKQVDKKQSLNQNYSCKNNSKARKNQNNSSEIKWCRYKTGLQLYCAGCGNNTKFEIKHCSDTIRCQKCRSKRKWYCKDCSFYYKDNISSKQ</sequence>
<keyword evidence="5" id="KW-1185">Reference proteome</keyword>
<evidence type="ECO:0000256" key="2">
    <source>
        <dbReference type="SAM" id="MobiDB-lite"/>
    </source>
</evidence>
<dbReference type="InParanoid" id="A0A078B6Y7"/>
<dbReference type="EMBL" id="CCKQ01017199">
    <property type="protein sequence ID" value="CDW89067.1"/>
    <property type="molecule type" value="Genomic_DNA"/>
</dbReference>
<evidence type="ECO:0000256" key="1">
    <source>
        <dbReference type="SAM" id="Coils"/>
    </source>
</evidence>
<feature type="domain" description="Bacteriophage T5 Orf172 DNA-binding" evidence="3">
    <location>
        <begin position="1137"/>
        <end position="1220"/>
    </location>
</feature>
<keyword evidence="1" id="KW-0175">Coiled coil</keyword>
<dbReference type="InterPro" id="IPR036890">
    <property type="entry name" value="HATPase_C_sf"/>
</dbReference>